<sequence>MHFFTNFANDMDNLLLTERIVANKDWATLLFFVGFSIIAINRTIFSVRFAEFTRLVISDKYLKIYKDNTNLRNSFTLSFLTIQLLSITFFLQIAAKSFGFIEQYTLLSYIQILNFTCFFVIAKYLIDKIIGITFEIEDFVDHFNLQKATYRNYIGMYLLGIDLLLFYNDIVNQFAITLLGIALILTNLGLYVIFIKNNRKTILNKLFYFILYLCTLEIAPYFIIYFAFKNFRA</sequence>
<proteinExistence type="predicted"/>
<dbReference type="EMBL" id="UGQL01000002">
    <property type="protein sequence ID" value="STZ68971.1"/>
    <property type="molecule type" value="Genomic_DNA"/>
</dbReference>
<keyword evidence="1" id="KW-0472">Membrane</keyword>
<accession>A0A378U1W1</accession>
<feature type="transmembrane region" description="Helical" evidence="1">
    <location>
        <begin position="174"/>
        <end position="194"/>
    </location>
</feature>
<evidence type="ECO:0000313" key="2">
    <source>
        <dbReference type="EMBL" id="STZ68971.1"/>
    </source>
</evidence>
<feature type="transmembrane region" description="Helical" evidence="1">
    <location>
        <begin position="71"/>
        <end position="94"/>
    </location>
</feature>
<dbReference type="AlphaFoldDB" id="A0A378U1W1"/>
<evidence type="ECO:0000313" key="3">
    <source>
        <dbReference type="Proteomes" id="UP000255024"/>
    </source>
</evidence>
<dbReference type="InterPro" id="IPR025367">
    <property type="entry name" value="DUF4271"/>
</dbReference>
<protein>
    <recommendedName>
        <fullName evidence="4">DUF4271 domain-containing protein</fullName>
    </recommendedName>
</protein>
<organism evidence="2 3">
    <name type="scientific">Myroides odoratus</name>
    <name type="common">Flavobacterium odoratum</name>
    <dbReference type="NCBI Taxonomy" id="256"/>
    <lineage>
        <taxon>Bacteria</taxon>
        <taxon>Pseudomonadati</taxon>
        <taxon>Bacteroidota</taxon>
        <taxon>Flavobacteriia</taxon>
        <taxon>Flavobacteriales</taxon>
        <taxon>Flavobacteriaceae</taxon>
        <taxon>Myroides</taxon>
    </lineage>
</organism>
<reference evidence="2 3" key="1">
    <citation type="submission" date="2018-06" db="EMBL/GenBank/DDBJ databases">
        <authorList>
            <consortium name="Pathogen Informatics"/>
            <person name="Doyle S."/>
        </authorList>
    </citation>
    <scope>NUCLEOTIDE SEQUENCE [LARGE SCALE GENOMIC DNA]</scope>
    <source>
        <strain evidence="2 3">NCTC11179</strain>
    </source>
</reference>
<name>A0A378U1W1_MYROD</name>
<evidence type="ECO:0008006" key="4">
    <source>
        <dbReference type="Google" id="ProtNLM"/>
    </source>
</evidence>
<keyword evidence="1" id="KW-0812">Transmembrane</keyword>
<gene>
    <name evidence="2" type="ORF">NCTC11179_02455</name>
</gene>
<evidence type="ECO:0000256" key="1">
    <source>
        <dbReference type="SAM" id="Phobius"/>
    </source>
</evidence>
<dbReference type="Pfam" id="PF14093">
    <property type="entry name" value="DUF4271"/>
    <property type="match status" value="1"/>
</dbReference>
<keyword evidence="1" id="KW-1133">Transmembrane helix</keyword>
<keyword evidence="3" id="KW-1185">Reference proteome</keyword>
<feature type="transmembrane region" description="Helical" evidence="1">
    <location>
        <begin position="106"/>
        <end position="126"/>
    </location>
</feature>
<feature type="transmembrane region" description="Helical" evidence="1">
    <location>
        <begin position="150"/>
        <end position="168"/>
    </location>
</feature>
<dbReference type="Proteomes" id="UP000255024">
    <property type="component" value="Unassembled WGS sequence"/>
</dbReference>
<feature type="transmembrane region" description="Helical" evidence="1">
    <location>
        <begin position="206"/>
        <end position="228"/>
    </location>
</feature>
<feature type="transmembrane region" description="Helical" evidence="1">
    <location>
        <begin position="26"/>
        <end position="50"/>
    </location>
</feature>